<feature type="transmembrane region" description="Helical" evidence="1">
    <location>
        <begin position="37"/>
        <end position="58"/>
    </location>
</feature>
<evidence type="ECO:0000256" key="1">
    <source>
        <dbReference type="SAM" id="Phobius"/>
    </source>
</evidence>
<evidence type="ECO:0000313" key="2">
    <source>
        <dbReference type="EMBL" id="PIS38896.1"/>
    </source>
</evidence>
<dbReference type="Proteomes" id="UP000229390">
    <property type="component" value="Unassembled WGS sequence"/>
</dbReference>
<keyword evidence="1" id="KW-0812">Transmembrane</keyword>
<evidence type="ECO:0008006" key="4">
    <source>
        <dbReference type="Google" id="ProtNLM"/>
    </source>
</evidence>
<evidence type="ECO:0000313" key="3">
    <source>
        <dbReference type="Proteomes" id="UP000229390"/>
    </source>
</evidence>
<feature type="transmembrane region" description="Helical" evidence="1">
    <location>
        <begin position="98"/>
        <end position="118"/>
    </location>
</feature>
<feature type="transmembrane region" description="Helical" evidence="1">
    <location>
        <begin position="64"/>
        <end position="86"/>
    </location>
</feature>
<feature type="transmembrane region" description="Helical" evidence="1">
    <location>
        <begin position="175"/>
        <end position="199"/>
    </location>
</feature>
<dbReference type="AlphaFoldDB" id="A0A2M6T1B9"/>
<name>A0A2M6T1B9_9BACT</name>
<protein>
    <recommendedName>
        <fullName evidence="4">Histidine kinase N-terminal 7TM region domain-containing protein</fullName>
    </recommendedName>
</protein>
<accession>A0A2M6T1B9</accession>
<gene>
    <name evidence="2" type="ORF">COT34_01495</name>
</gene>
<feature type="transmembrane region" description="Helical" evidence="1">
    <location>
        <begin position="205"/>
        <end position="231"/>
    </location>
</feature>
<feature type="transmembrane region" description="Helical" evidence="1">
    <location>
        <begin position="6"/>
        <end position="25"/>
    </location>
</feature>
<keyword evidence="1" id="KW-1133">Transmembrane helix</keyword>
<sequence length="234" mass="25956">MFPLLHFCTLGSLVLCLFAVFRLYASYHRTKDEAVGNFFALFLSLAIYFLLVSLPAFFSNSVLVGNIYILSYIPLFHAPAFFLRSALNMFHLPGSKHVFPFIWVLIIIITTLNILFSSPAQIRIFSPSIYHWGEGTPLWLGILNGVLVGLLAIACSIFFFVGGAQSKEKLVRTRAFLIGSGIALLVVSAVANYVISLLIQANSKWAMFSSIFASFLTLPALSLMLFGVYYAKSE</sequence>
<comment type="caution">
    <text evidence="2">The sequence shown here is derived from an EMBL/GenBank/DDBJ whole genome shotgun (WGS) entry which is preliminary data.</text>
</comment>
<proteinExistence type="predicted"/>
<dbReference type="EMBL" id="PEYE01000026">
    <property type="protein sequence ID" value="PIS38896.1"/>
    <property type="molecule type" value="Genomic_DNA"/>
</dbReference>
<reference evidence="3" key="1">
    <citation type="submission" date="2017-09" db="EMBL/GenBank/DDBJ databases">
        <title>Depth-based differentiation of microbial function through sediment-hosted aquifers and enrichment of novel symbionts in the deep terrestrial subsurface.</title>
        <authorList>
            <person name="Probst A.J."/>
            <person name="Ladd B."/>
            <person name="Jarett J.K."/>
            <person name="Geller-Mcgrath D.E."/>
            <person name="Sieber C.M.K."/>
            <person name="Emerson J.B."/>
            <person name="Anantharaman K."/>
            <person name="Thomas B.C."/>
            <person name="Malmstrom R."/>
            <person name="Stieglmeier M."/>
            <person name="Klingl A."/>
            <person name="Woyke T."/>
            <person name="Ryan C.M."/>
            <person name="Banfield J.F."/>
        </authorList>
    </citation>
    <scope>NUCLEOTIDE SEQUENCE [LARGE SCALE GENOMIC DNA]</scope>
</reference>
<keyword evidence="1" id="KW-0472">Membrane</keyword>
<feature type="transmembrane region" description="Helical" evidence="1">
    <location>
        <begin position="138"/>
        <end position="163"/>
    </location>
</feature>
<organism evidence="2 3">
    <name type="scientific">Candidatus Nealsonbacteria bacterium CG08_land_8_20_14_0_20_43_11</name>
    <dbReference type="NCBI Taxonomy" id="1974706"/>
    <lineage>
        <taxon>Bacteria</taxon>
        <taxon>Candidatus Nealsoniibacteriota</taxon>
    </lineage>
</organism>